<keyword evidence="2" id="KW-0812">Transmembrane</keyword>
<dbReference type="RefSeq" id="WP_106988875.1">
    <property type="nucleotide sequence ID" value="NZ_DAWBWI010000385.1"/>
</dbReference>
<feature type="transmembrane region" description="Helical" evidence="2">
    <location>
        <begin position="41"/>
        <end position="62"/>
    </location>
</feature>
<reference evidence="4" key="3">
    <citation type="submission" date="2021-10" db="EMBL/GenBank/DDBJ databases">
        <title>Collection of gut derived symbiotic bacterial strains cultured from healthy donors.</title>
        <authorList>
            <person name="Lin H."/>
            <person name="Littmann E."/>
            <person name="Kohout C."/>
            <person name="Pamer E.G."/>
        </authorList>
    </citation>
    <scope>NUCLEOTIDE SEQUENCE</scope>
    <source>
        <strain evidence="4">DFI.4.48</strain>
    </source>
</reference>
<evidence type="ECO:0000313" key="4">
    <source>
        <dbReference type="EMBL" id="MCB8611337.1"/>
    </source>
</evidence>
<feature type="coiled-coil region" evidence="1">
    <location>
        <begin position="175"/>
        <end position="202"/>
    </location>
</feature>
<keyword evidence="2" id="KW-1133">Transmembrane helix</keyword>
<organism evidence="5 6">
    <name type="scientific">Faecalibacillus faecis</name>
    <dbReference type="NCBI Taxonomy" id="1982628"/>
    <lineage>
        <taxon>Bacteria</taxon>
        <taxon>Bacillati</taxon>
        <taxon>Bacillota</taxon>
        <taxon>Erysipelotrichia</taxon>
        <taxon>Erysipelotrichales</taxon>
        <taxon>Coprobacillaceae</taxon>
        <taxon>Faecalibacillus</taxon>
    </lineage>
</organism>
<evidence type="ECO:0000256" key="1">
    <source>
        <dbReference type="SAM" id="Coils"/>
    </source>
</evidence>
<dbReference type="Proteomes" id="UP001198439">
    <property type="component" value="Unassembled WGS sequence"/>
</dbReference>
<evidence type="ECO:0000259" key="3">
    <source>
        <dbReference type="Pfam" id="PF13240"/>
    </source>
</evidence>
<keyword evidence="1" id="KW-0175">Coiled coil</keyword>
<evidence type="ECO:0000313" key="5">
    <source>
        <dbReference type="EMBL" id="PST35573.1"/>
    </source>
</evidence>
<sequence length="277" mass="32127">MKKCTKCHKNIPSDAKVCPYCGTPQPGYQPMKRTPKRKNAFLYYILIAVLLFFPMGISYFFAFNTLSNTETSATKTTLKTYQEAKNETFVYEYNSLADFSKNVKGSKKYAQKIKQIETSLNEIVGSKNVKTNYTFQVTANSNVYVDANYIISLDQQNKMNISYQYDLSKESDLTYNYYLKEINQLDEAVQTLQENEEKIQNILYIFNGKDNKKLISKTIDDFKTKEAEFTTGVLSHYGQGIHNSSEDDKSSIRVFKSKEKYRVQFSYNSKLKMKNFL</sequence>
<keyword evidence="2" id="KW-0472">Membrane</keyword>
<accession>A0A2T3FJW9</accession>
<name>A0A2T3FJW9_9FIRM</name>
<comment type="caution">
    <text evidence="5">The sequence shown here is derived from an EMBL/GenBank/DDBJ whole genome shotgun (WGS) entry which is preliminary data.</text>
</comment>
<dbReference type="GeneID" id="77471948"/>
<proteinExistence type="predicted"/>
<dbReference type="AlphaFoldDB" id="A0A2T3FJW9"/>
<reference evidence="5" key="2">
    <citation type="journal article" date="2019" name="Int. J. Syst. Evol. Microbiol.">
        <title>Faecalibacillus intestinalis gen. nov., sp. nov. and Faecalibacillus faecis sp. nov., isolated from human faeces.</title>
        <authorList>
            <person name="Seo B."/>
            <person name="Jeon K."/>
            <person name="Baek I."/>
            <person name="Lee Y.M."/>
            <person name="Baek K."/>
            <person name="Ko G."/>
        </authorList>
    </citation>
    <scope>NUCLEOTIDE SEQUENCE</scope>
    <source>
        <strain evidence="5">SNUG30370</strain>
    </source>
</reference>
<dbReference type="InterPro" id="IPR026870">
    <property type="entry name" value="Zinc_ribbon_dom"/>
</dbReference>
<keyword evidence="6" id="KW-1185">Reference proteome</keyword>
<dbReference type="Proteomes" id="UP000241201">
    <property type="component" value="Unassembled WGS sequence"/>
</dbReference>
<dbReference type="Pfam" id="PF13240">
    <property type="entry name" value="Zn_Ribbon_1"/>
    <property type="match status" value="1"/>
</dbReference>
<protein>
    <submittedName>
        <fullName evidence="4">Zinc-ribbon domain-containing protein</fullName>
    </submittedName>
</protein>
<reference evidence="6" key="1">
    <citation type="submission" date="2018-03" db="EMBL/GenBank/DDBJ databases">
        <title>Lachnoclostridium SNUG30370 gen.nov., sp.nov., isolated from human faeces.</title>
        <authorList>
            <person name="Seo B."/>
            <person name="Jeon K."/>
            <person name="Ko G."/>
        </authorList>
    </citation>
    <scope>NUCLEOTIDE SEQUENCE [LARGE SCALE GENOMIC DNA]</scope>
    <source>
        <strain evidence="6">SNUG30370</strain>
    </source>
</reference>
<feature type="domain" description="Zinc-ribbon" evidence="3">
    <location>
        <begin position="3"/>
        <end position="24"/>
    </location>
</feature>
<dbReference type="EMBL" id="JAJDKZ010000049">
    <property type="protein sequence ID" value="MCB8611337.1"/>
    <property type="molecule type" value="Genomic_DNA"/>
</dbReference>
<dbReference type="EMBL" id="PYLP01000030">
    <property type="protein sequence ID" value="PST35573.1"/>
    <property type="molecule type" value="Genomic_DNA"/>
</dbReference>
<evidence type="ECO:0000256" key="2">
    <source>
        <dbReference type="SAM" id="Phobius"/>
    </source>
</evidence>
<gene>
    <name evidence="5" type="ORF">C7U55_12750</name>
    <name evidence="4" type="ORF">LJD69_12115</name>
</gene>
<evidence type="ECO:0000313" key="6">
    <source>
        <dbReference type="Proteomes" id="UP000241201"/>
    </source>
</evidence>